<dbReference type="EMBL" id="CP144914">
    <property type="protein sequence ID" value="WWD80596.1"/>
    <property type="molecule type" value="Genomic_DNA"/>
</dbReference>
<dbReference type="KEGG" id="ahal:FTX54_003235"/>
<sequence>MWIILTAAGKLILRYIYEKVLLLQGPRILLKKVFLYWKGETTSSEGVPSTAEDAANNAFQDAGVHPENSGAKVRAFYIQGSLWKRKITDCNIGWTTEKWKKSIS</sequence>
<protein>
    <submittedName>
        <fullName evidence="1">Uncharacterized protein</fullName>
    </submittedName>
</protein>
<evidence type="ECO:0000313" key="2">
    <source>
        <dbReference type="Proteomes" id="UP000321816"/>
    </source>
</evidence>
<evidence type="ECO:0000313" key="1">
    <source>
        <dbReference type="EMBL" id="WWD80596.1"/>
    </source>
</evidence>
<accession>A0A5C7F1U4</accession>
<dbReference type="Proteomes" id="UP000321816">
    <property type="component" value="Chromosome"/>
</dbReference>
<organism evidence="1 2">
    <name type="scientific">Alkalicoccus halolimnae</name>
    <dbReference type="NCBI Taxonomy" id="1667239"/>
    <lineage>
        <taxon>Bacteria</taxon>
        <taxon>Bacillati</taxon>
        <taxon>Bacillota</taxon>
        <taxon>Bacilli</taxon>
        <taxon>Bacillales</taxon>
        <taxon>Bacillaceae</taxon>
        <taxon>Alkalicoccus</taxon>
    </lineage>
</organism>
<dbReference type="RefSeq" id="WP_147805073.1">
    <property type="nucleotide sequence ID" value="NZ_CP144914.1"/>
</dbReference>
<gene>
    <name evidence="1" type="ORF">FTX54_003235</name>
</gene>
<reference evidence="1 2" key="1">
    <citation type="submission" date="2024-01" db="EMBL/GenBank/DDBJ databases">
        <title>Complete Genome Sequence of Alkalicoccus halolimnae BZ-SZ-XJ29T, a Moderately Halophilic Bacterium Isolated from a Salt Lake.</title>
        <authorList>
            <person name="Zhao B."/>
        </authorList>
    </citation>
    <scope>NUCLEOTIDE SEQUENCE [LARGE SCALE GENOMIC DNA]</scope>
    <source>
        <strain evidence="1 2">BZ-SZ-XJ29</strain>
    </source>
</reference>
<name>A0A5C7F1U4_9BACI</name>
<dbReference type="AlphaFoldDB" id="A0A5C7F1U4"/>
<keyword evidence="2" id="KW-1185">Reference proteome</keyword>
<proteinExistence type="predicted"/>